<evidence type="ECO:0000313" key="3">
    <source>
        <dbReference type="Proteomes" id="UP000783287"/>
    </source>
</evidence>
<dbReference type="Pfam" id="PF13175">
    <property type="entry name" value="AAA_15"/>
    <property type="match status" value="1"/>
</dbReference>
<dbReference type="InterPro" id="IPR051396">
    <property type="entry name" value="Bact_Antivir_Def_Nuclease"/>
</dbReference>
<dbReference type="AlphaFoldDB" id="A0A955RJU8"/>
<protein>
    <submittedName>
        <fullName evidence="2">AAA family ATPase</fullName>
    </submittedName>
</protein>
<name>A0A955RJU8_9BACT</name>
<evidence type="ECO:0000313" key="2">
    <source>
        <dbReference type="EMBL" id="MCA9383775.1"/>
    </source>
</evidence>
<dbReference type="SUPFAM" id="SSF52540">
    <property type="entry name" value="P-loop containing nucleoside triphosphate hydrolases"/>
    <property type="match status" value="1"/>
</dbReference>
<dbReference type="PANTHER" id="PTHR43581">
    <property type="entry name" value="ATP/GTP PHOSPHATASE"/>
    <property type="match status" value="1"/>
</dbReference>
<accession>A0A955RJU8</accession>
<comment type="caution">
    <text evidence="2">The sequence shown here is derived from an EMBL/GenBank/DDBJ whole genome shotgun (WGS) entry which is preliminary data.</text>
</comment>
<feature type="non-terminal residue" evidence="2">
    <location>
        <position position="1"/>
    </location>
</feature>
<sequence>TFTEEDRKALKKLSRKQFYKDIVENQNKITIERAFKYSNAKYSDDEYRIYTSARKYEVDKELSQKILDLAPLIQYYEDFKDQIPSYISIQEGKQHYDSEWRSVIDGLFYHADPKVTVSKYLGISDSNARTSILNKVNNELNKQFTFRWNKKLKGNKTITRVDLNYDESKELFNFTVVGQDESTVFSVGERSKGALWYLSFLLKTEFRKKHLRSKAGKTLYLIDEPASNLHSSAQENMVQDFRKLASDSNVIYTTHSQYLIDKENLSNVYIVKNTNSKINVQKYYEYVSGTTVKTSYYQPIIDALEIQPYSLDVNWRQVLLVEGIYDYIGLKLLFAILNLEHKYVIIPGTSASNLETLISLHLGWGATIALLLDNDEEGRKAKSKYENKFPMIKDNILDLGLVIEKKNSRFEDMFEQDDKVLIYQIANSVTLSNKRIAKKQLQQALAIIVYNEDKKTKLKNNISDTTKNRFITVFEEVKKAINEN</sequence>
<evidence type="ECO:0000259" key="1">
    <source>
        <dbReference type="Pfam" id="PF13175"/>
    </source>
</evidence>
<dbReference type="Proteomes" id="UP000783287">
    <property type="component" value="Unassembled WGS sequence"/>
</dbReference>
<feature type="domain" description="Endonuclease GajA/Old nuclease/RecF-like AAA" evidence="1">
    <location>
        <begin position="7"/>
        <end position="260"/>
    </location>
</feature>
<reference evidence="2" key="1">
    <citation type="submission" date="2020-04" db="EMBL/GenBank/DDBJ databases">
        <authorList>
            <person name="Zhang T."/>
        </authorList>
    </citation>
    <scope>NUCLEOTIDE SEQUENCE</scope>
    <source>
        <strain evidence="2">HKST-UBA14</strain>
    </source>
</reference>
<gene>
    <name evidence="2" type="ORF">KC909_05400</name>
</gene>
<proteinExistence type="predicted"/>
<organism evidence="2 3">
    <name type="scientific">Candidatus Dojkabacteria bacterium</name>
    <dbReference type="NCBI Taxonomy" id="2099670"/>
    <lineage>
        <taxon>Bacteria</taxon>
        <taxon>Candidatus Dojkabacteria</taxon>
    </lineage>
</organism>
<dbReference type="InterPro" id="IPR027417">
    <property type="entry name" value="P-loop_NTPase"/>
</dbReference>
<reference evidence="2" key="2">
    <citation type="journal article" date="2021" name="Microbiome">
        <title>Successional dynamics and alternative stable states in a saline activated sludge microbial community over 9 years.</title>
        <authorList>
            <person name="Wang Y."/>
            <person name="Ye J."/>
            <person name="Ju F."/>
            <person name="Liu L."/>
            <person name="Boyd J.A."/>
            <person name="Deng Y."/>
            <person name="Parks D.H."/>
            <person name="Jiang X."/>
            <person name="Yin X."/>
            <person name="Woodcroft B.J."/>
            <person name="Tyson G.W."/>
            <person name="Hugenholtz P."/>
            <person name="Polz M.F."/>
            <person name="Zhang T."/>
        </authorList>
    </citation>
    <scope>NUCLEOTIDE SEQUENCE</scope>
    <source>
        <strain evidence="2">HKST-UBA14</strain>
    </source>
</reference>
<dbReference type="Gene3D" id="3.40.50.300">
    <property type="entry name" value="P-loop containing nucleotide triphosphate hydrolases"/>
    <property type="match status" value="1"/>
</dbReference>
<dbReference type="EMBL" id="JAGQLK010000133">
    <property type="protein sequence ID" value="MCA9383775.1"/>
    <property type="molecule type" value="Genomic_DNA"/>
</dbReference>
<dbReference type="CDD" id="cd00188">
    <property type="entry name" value="TOPRIM"/>
    <property type="match status" value="1"/>
</dbReference>
<dbReference type="PANTHER" id="PTHR43581:SF2">
    <property type="entry name" value="EXCINUCLEASE ATPASE SUBUNIT"/>
    <property type="match status" value="1"/>
</dbReference>
<dbReference type="InterPro" id="IPR041685">
    <property type="entry name" value="AAA_GajA/Old/RecF-like"/>
</dbReference>